<reference evidence="1 2" key="1">
    <citation type="submission" date="2023-07" db="EMBL/GenBank/DDBJ databases">
        <title>Sorghum-associated microbial communities from plants grown in Nebraska, USA.</title>
        <authorList>
            <person name="Schachtman D."/>
        </authorList>
    </citation>
    <scope>NUCLEOTIDE SEQUENCE [LARGE SCALE GENOMIC DNA]</scope>
    <source>
        <strain evidence="1 2">4099</strain>
    </source>
</reference>
<comment type="caution">
    <text evidence="1">The sequence shown here is derived from an EMBL/GenBank/DDBJ whole genome shotgun (WGS) entry which is preliminary data.</text>
</comment>
<organism evidence="1 2">
    <name type="scientific">Luteimonas terrae</name>
    <dbReference type="NCBI Taxonomy" id="1530191"/>
    <lineage>
        <taxon>Bacteria</taxon>
        <taxon>Pseudomonadati</taxon>
        <taxon>Pseudomonadota</taxon>
        <taxon>Gammaproteobacteria</taxon>
        <taxon>Lysobacterales</taxon>
        <taxon>Lysobacteraceae</taxon>
        <taxon>Luteimonas</taxon>
    </lineage>
</organism>
<protein>
    <submittedName>
        <fullName evidence="1">Uncharacterized protein</fullName>
    </submittedName>
</protein>
<evidence type="ECO:0000313" key="2">
    <source>
        <dbReference type="Proteomes" id="UP001256588"/>
    </source>
</evidence>
<sequence length="129" mass="13385">MLSLLIVGIGIALTGSESRSTEAGAQGPVDVFVRIPEAIWPVARGEKYEDPIDAALRGAGLGEVTGGGSQLGPSAPDGTPTIEWVGIDVELSELERGLPLLKRELRRIGAPAETAIESRRGGTQVSEGL</sequence>
<accession>A0ABU1XT53</accession>
<evidence type="ECO:0000313" key="1">
    <source>
        <dbReference type="EMBL" id="MDR7191940.1"/>
    </source>
</evidence>
<proteinExistence type="predicted"/>
<gene>
    <name evidence="1" type="ORF">J2W68_000648</name>
</gene>
<dbReference type="EMBL" id="JAVDWO010000002">
    <property type="protein sequence ID" value="MDR7191940.1"/>
    <property type="molecule type" value="Genomic_DNA"/>
</dbReference>
<dbReference type="Proteomes" id="UP001256588">
    <property type="component" value="Unassembled WGS sequence"/>
</dbReference>
<keyword evidence="2" id="KW-1185">Reference proteome</keyword>
<dbReference type="RefSeq" id="WP_310232746.1">
    <property type="nucleotide sequence ID" value="NZ_JAVDWO010000002.1"/>
</dbReference>
<name>A0ABU1XT53_9GAMM</name>